<keyword evidence="2" id="KW-1185">Reference proteome</keyword>
<protein>
    <submittedName>
        <fullName evidence="1">Uncharacterized protein</fullName>
    </submittedName>
</protein>
<dbReference type="Proteomes" id="UP000054359">
    <property type="component" value="Unassembled WGS sequence"/>
</dbReference>
<organism evidence="1 2">
    <name type="scientific">Stegodyphus mimosarum</name>
    <name type="common">African social velvet spider</name>
    <dbReference type="NCBI Taxonomy" id="407821"/>
    <lineage>
        <taxon>Eukaryota</taxon>
        <taxon>Metazoa</taxon>
        <taxon>Ecdysozoa</taxon>
        <taxon>Arthropoda</taxon>
        <taxon>Chelicerata</taxon>
        <taxon>Arachnida</taxon>
        <taxon>Araneae</taxon>
        <taxon>Araneomorphae</taxon>
        <taxon>Entelegynae</taxon>
        <taxon>Eresoidea</taxon>
        <taxon>Eresidae</taxon>
        <taxon>Stegodyphus</taxon>
    </lineage>
</organism>
<sequence>MAQIPTMYEGLEIVYVQYYCLQDCMSHSHGMDWLDTSVVSALKDSV</sequence>
<evidence type="ECO:0000313" key="1">
    <source>
        <dbReference type="EMBL" id="KFM63911.1"/>
    </source>
</evidence>
<reference evidence="1 2" key="1">
    <citation type="submission" date="2013-11" db="EMBL/GenBank/DDBJ databases">
        <title>Genome sequencing of Stegodyphus mimosarum.</title>
        <authorList>
            <person name="Bechsgaard J."/>
        </authorList>
    </citation>
    <scope>NUCLEOTIDE SEQUENCE [LARGE SCALE GENOMIC DNA]</scope>
</reference>
<dbReference type="EMBL" id="KK114995">
    <property type="protein sequence ID" value="KFM63911.1"/>
    <property type="molecule type" value="Genomic_DNA"/>
</dbReference>
<accession>A0A087TFM2</accession>
<name>A0A087TFM2_STEMI</name>
<dbReference type="AlphaFoldDB" id="A0A087TFM2"/>
<proteinExistence type="predicted"/>
<feature type="non-terminal residue" evidence="1">
    <location>
        <position position="46"/>
    </location>
</feature>
<evidence type="ECO:0000313" key="2">
    <source>
        <dbReference type="Proteomes" id="UP000054359"/>
    </source>
</evidence>
<gene>
    <name evidence="1" type="ORF">X975_14023</name>
</gene>